<evidence type="ECO:0000313" key="5">
    <source>
        <dbReference type="EMBL" id="KAK2167599.1"/>
    </source>
</evidence>
<name>A0AAD9K9L9_9ANNE</name>
<dbReference type="Gene3D" id="3.40.50.1220">
    <property type="entry name" value="TPP-binding domain"/>
    <property type="match status" value="1"/>
</dbReference>
<dbReference type="Pfam" id="PF02146">
    <property type="entry name" value="SIR2"/>
    <property type="match status" value="1"/>
</dbReference>
<evidence type="ECO:0000256" key="2">
    <source>
        <dbReference type="ARBA" id="ARBA00023027"/>
    </source>
</evidence>
<dbReference type="GO" id="GO:0017136">
    <property type="term" value="F:histone deacetylase activity, NAD-dependent"/>
    <property type="evidence" value="ECO:0007669"/>
    <property type="project" value="TreeGrafter"/>
</dbReference>
<dbReference type="PROSITE" id="PS50305">
    <property type="entry name" value="SIRTUIN"/>
    <property type="match status" value="1"/>
</dbReference>
<dbReference type="InterPro" id="IPR029035">
    <property type="entry name" value="DHS-like_NAD/FAD-binding_dom"/>
</dbReference>
<dbReference type="PANTHER" id="PTHR11085:SF4">
    <property type="entry name" value="NAD-DEPENDENT PROTEIN DEACYLASE"/>
    <property type="match status" value="1"/>
</dbReference>
<dbReference type="InterPro" id="IPR003000">
    <property type="entry name" value="Sirtuin"/>
</dbReference>
<dbReference type="GO" id="GO:0070403">
    <property type="term" value="F:NAD+ binding"/>
    <property type="evidence" value="ECO:0007669"/>
    <property type="project" value="InterPro"/>
</dbReference>
<gene>
    <name evidence="5" type="ORF">LSH36_26g11033</name>
</gene>
<dbReference type="Proteomes" id="UP001208570">
    <property type="component" value="Unassembled WGS sequence"/>
</dbReference>
<dbReference type="AlphaFoldDB" id="A0AAD9K9L9"/>
<evidence type="ECO:0000313" key="6">
    <source>
        <dbReference type="Proteomes" id="UP001208570"/>
    </source>
</evidence>
<evidence type="ECO:0000256" key="3">
    <source>
        <dbReference type="PROSITE-ProRule" id="PRU00236"/>
    </source>
</evidence>
<dbReference type="InterPro" id="IPR026590">
    <property type="entry name" value="Ssirtuin_cat_dom"/>
</dbReference>
<keyword evidence="6" id="KW-1185">Reference proteome</keyword>
<dbReference type="PANTHER" id="PTHR11085">
    <property type="entry name" value="NAD-DEPENDENT PROTEIN DEACYLASE SIRTUIN-5, MITOCHONDRIAL-RELATED"/>
    <property type="match status" value="1"/>
</dbReference>
<organism evidence="5 6">
    <name type="scientific">Paralvinella palmiformis</name>
    <dbReference type="NCBI Taxonomy" id="53620"/>
    <lineage>
        <taxon>Eukaryota</taxon>
        <taxon>Metazoa</taxon>
        <taxon>Spiralia</taxon>
        <taxon>Lophotrochozoa</taxon>
        <taxon>Annelida</taxon>
        <taxon>Polychaeta</taxon>
        <taxon>Sedentaria</taxon>
        <taxon>Canalipalpata</taxon>
        <taxon>Terebellida</taxon>
        <taxon>Terebelliformia</taxon>
        <taxon>Alvinellidae</taxon>
        <taxon>Paralvinella</taxon>
    </lineage>
</organism>
<protein>
    <recommendedName>
        <fullName evidence="4">Deacetylase sirtuin-type domain-containing protein</fullName>
    </recommendedName>
</protein>
<comment type="caution">
    <text evidence="3">Lacks conserved residue(s) required for the propagation of feature annotation.</text>
</comment>
<accession>A0AAD9K9L9</accession>
<dbReference type="CDD" id="cd00296">
    <property type="entry name" value="SIR2"/>
    <property type="match status" value="1"/>
</dbReference>
<evidence type="ECO:0000256" key="1">
    <source>
        <dbReference type="ARBA" id="ARBA00022679"/>
    </source>
</evidence>
<reference evidence="5" key="1">
    <citation type="journal article" date="2023" name="Mol. Biol. Evol.">
        <title>Third-Generation Sequencing Reveals the Adaptive Role of the Epigenome in Three Deep-Sea Polychaetes.</title>
        <authorList>
            <person name="Perez M."/>
            <person name="Aroh O."/>
            <person name="Sun Y."/>
            <person name="Lan Y."/>
            <person name="Juniper S.K."/>
            <person name="Young C.R."/>
            <person name="Angers B."/>
            <person name="Qian P.Y."/>
        </authorList>
    </citation>
    <scope>NUCLEOTIDE SEQUENCE</scope>
    <source>
        <strain evidence="5">P08H-3</strain>
    </source>
</reference>
<dbReference type="EMBL" id="JAODUP010000026">
    <property type="protein sequence ID" value="KAK2167599.1"/>
    <property type="molecule type" value="Genomic_DNA"/>
</dbReference>
<evidence type="ECO:0000259" key="4">
    <source>
        <dbReference type="PROSITE" id="PS50305"/>
    </source>
</evidence>
<feature type="domain" description="Deacetylase sirtuin-type" evidence="4">
    <location>
        <begin position="1"/>
        <end position="290"/>
    </location>
</feature>
<sequence length="290" mass="32692">MASDSEDILKSLKRAANAVKKAKGLVITAGAGMSVDSGLPDYRGQEGFWRAYPPLKKMGLKFENMNTPEWFHNDPEFAWGFFGHQYDLYWRTEPHQGFQILKKWAGRMEHGHFVFTSNVDGHFKKSGFNEDTILECHGSINFMQCVGGNDSHEIWPVPEGTHFKVDASTLRAAKPLPMGPHGKNTHPARPNVLMFDDWEWETTRSDKQHIKYQRFLDSLTDSVSDVVVIEIGAGLSIPTVRYTSEGLVTRCPSKRVLIRINPSESMVPDGHISIPLNGLEALQKIDELLQ</sequence>
<proteinExistence type="predicted"/>
<dbReference type="InterPro" id="IPR050134">
    <property type="entry name" value="NAD-dep_sirtuin_deacylases"/>
</dbReference>
<keyword evidence="2" id="KW-0520">NAD</keyword>
<keyword evidence="1" id="KW-0808">Transferase</keyword>
<dbReference type="SUPFAM" id="SSF52467">
    <property type="entry name" value="DHS-like NAD/FAD-binding domain"/>
    <property type="match status" value="1"/>
</dbReference>
<comment type="caution">
    <text evidence="5">The sequence shown here is derived from an EMBL/GenBank/DDBJ whole genome shotgun (WGS) entry which is preliminary data.</text>
</comment>